<dbReference type="InterPro" id="IPR011701">
    <property type="entry name" value="MFS"/>
</dbReference>
<evidence type="ECO:0000256" key="2">
    <source>
        <dbReference type="ARBA" id="ARBA00008335"/>
    </source>
</evidence>
<keyword evidence="3" id="KW-0813">Transport</keyword>
<dbReference type="InterPro" id="IPR051788">
    <property type="entry name" value="MFS_Transporter"/>
</dbReference>
<protein>
    <submittedName>
        <fullName evidence="9">MFS transporter</fullName>
    </submittedName>
</protein>
<proteinExistence type="inferred from homology"/>
<accession>A0ABQ3W2M7</accession>
<feature type="transmembrane region" description="Helical" evidence="7">
    <location>
        <begin position="349"/>
        <end position="369"/>
    </location>
</feature>
<dbReference type="InterPro" id="IPR005829">
    <property type="entry name" value="Sugar_transporter_CS"/>
</dbReference>
<dbReference type="InterPro" id="IPR036259">
    <property type="entry name" value="MFS_trans_sf"/>
</dbReference>
<feature type="transmembrane region" description="Helical" evidence="7">
    <location>
        <begin position="375"/>
        <end position="397"/>
    </location>
</feature>
<dbReference type="Pfam" id="PF07690">
    <property type="entry name" value="MFS_1"/>
    <property type="match status" value="1"/>
</dbReference>
<name>A0ABQ3W2M7_9LACO</name>
<dbReference type="PANTHER" id="PTHR23514">
    <property type="entry name" value="BYPASS OF STOP CODON PROTEIN 6"/>
    <property type="match status" value="1"/>
</dbReference>
<dbReference type="PROSITE" id="PS50850">
    <property type="entry name" value="MFS"/>
    <property type="match status" value="1"/>
</dbReference>
<feature type="transmembrane region" description="Helical" evidence="7">
    <location>
        <begin position="312"/>
        <end position="337"/>
    </location>
</feature>
<evidence type="ECO:0000256" key="7">
    <source>
        <dbReference type="SAM" id="Phobius"/>
    </source>
</evidence>
<comment type="caution">
    <text evidence="9">The sequence shown here is derived from an EMBL/GenBank/DDBJ whole genome shotgun (WGS) entry which is preliminary data.</text>
</comment>
<dbReference type="PANTHER" id="PTHR23514:SF3">
    <property type="entry name" value="BYPASS OF STOP CODON PROTEIN 6"/>
    <property type="match status" value="1"/>
</dbReference>
<evidence type="ECO:0000256" key="6">
    <source>
        <dbReference type="ARBA" id="ARBA00023136"/>
    </source>
</evidence>
<evidence type="ECO:0000313" key="9">
    <source>
        <dbReference type="EMBL" id="GHW00560.1"/>
    </source>
</evidence>
<keyword evidence="5 7" id="KW-1133">Transmembrane helix</keyword>
<dbReference type="PROSITE" id="PS00216">
    <property type="entry name" value="SUGAR_TRANSPORT_1"/>
    <property type="match status" value="1"/>
</dbReference>
<dbReference type="RefSeq" id="WP_201331355.1">
    <property type="nucleotide sequence ID" value="NZ_BOCG01000133.1"/>
</dbReference>
<feature type="transmembrane region" description="Helical" evidence="7">
    <location>
        <begin position="38"/>
        <end position="62"/>
    </location>
</feature>
<dbReference type="Gene3D" id="1.20.1250.20">
    <property type="entry name" value="MFS general substrate transporter like domains"/>
    <property type="match status" value="2"/>
</dbReference>
<gene>
    <name evidence="9" type="ORF">lacNasYZ03_02470</name>
</gene>
<dbReference type="EMBL" id="BOCI01000093">
    <property type="protein sequence ID" value="GHW00560.1"/>
    <property type="molecule type" value="Genomic_DNA"/>
</dbReference>
<sequence length="406" mass="43798">MKKNKYMMTAFMLYMNYFVHGMGVIIISQNATNLAHQWGTTATGAIAVVSSLGVGRIINLLISGILSDKFGRKPFVQLGIVFYLIFFVGLLFSQNITVAYILGICAGMANSFLDTGTYPALMEIFPDAKGTSNVVLKAFISGAQFLLPFIVSGLASAGAWYGWSIVIPAAILVITFIYFLKGAFPDSKAVAEAEEKKAEEAEAAAAADGDKPAVKSNKWLDGTLFILYGYISQATFYMVSQMLTQYGQSISHMSDSAAHALVSWYSLGSICCVLFTAVIGRKFKEVQLVPIYTLGAFIAIFLMWAYPTSAVLMGILAFAVGFFAAGGVMQLGLTVMADFFPAGKGTVTGFFYTAGSIASFTIPLVINALPGMREVMFFDVIVALLGFVDTTIIAIRYKHLFGSLKK</sequence>
<dbReference type="SUPFAM" id="SSF103473">
    <property type="entry name" value="MFS general substrate transporter"/>
    <property type="match status" value="1"/>
</dbReference>
<reference evidence="10" key="1">
    <citation type="submission" date="2021-01" db="EMBL/GenBank/DDBJ databases">
        <title>Draft genome sequence of Nasalis larvatus strain YZ03.</title>
        <authorList>
            <person name="Suzuki-Hashido N."/>
            <person name="Tsuchida S."/>
            <person name="Hayakawa T."/>
        </authorList>
    </citation>
    <scope>NUCLEOTIDE SEQUENCE [LARGE SCALE GENOMIC DNA]</scope>
    <source>
        <strain evidence="10">YZ03</strain>
    </source>
</reference>
<dbReference type="Proteomes" id="UP000616547">
    <property type="component" value="Unassembled WGS sequence"/>
</dbReference>
<evidence type="ECO:0000256" key="3">
    <source>
        <dbReference type="ARBA" id="ARBA00022448"/>
    </source>
</evidence>
<keyword evidence="6 7" id="KW-0472">Membrane</keyword>
<feature type="transmembrane region" description="Helical" evidence="7">
    <location>
        <begin position="219"/>
        <end position="239"/>
    </location>
</feature>
<dbReference type="InterPro" id="IPR020846">
    <property type="entry name" value="MFS_dom"/>
</dbReference>
<feature type="domain" description="Major facilitator superfamily (MFS) profile" evidence="8">
    <location>
        <begin position="9"/>
        <end position="398"/>
    </location>
</feature>
<feature type="transmembrane region" description="Helical" evidence="7">
    <location>
        <begin position="74"/>
        <end position="92"/>
    </location>
</feature>
<evidence type="ECO:0000256" key="5">
    <source>
        <dbReference type="ARBA" id="ARBA00022989"/>
    </source>
</evidence>
<feature type="transmembrane region" description="Helical" evidence="7">
    <location>
        <begin position="160"/>
        <end position="180"/>
    </location>
</feature>
<feature type="transmembrane region" description="Helical" evidence="7">
    <location>
        <begin position="286"/>
        <end position="306"/>
    </location>
</feature>
<keyword evidence="4 7" id="KW-0812">Transmembrane</keyword>
<evidence type="ECO:0000313" key="10">
    <source>
        <dbReference type="Proteomes" id="UP000616547"/>
    </source>
</evidence>
<comment type="similarity">
    <text evidence="2">Belongs to the major facilitator superfamily.</text>
</comment>
<feature type="transmembrane region" description="Helical" evidence="7">
    <location>
        <begin position="259"/>
        <end position="279"/>
    </location>
</feature>
<keyword evidence="10" id="KW-1185">Reference proteome</keyword>
<comment type="subcellular location">
    <subcellularLocation>
        <location evidence="1">Cell membrane</location>
        <topology evidence="1">Multi-pass membrane protein</topology>
    </subcellularLocation>
</comment>
<organism evidence="9 10">
    <name type="scientific">Lactobacillus nasalidis</name>
    <dbReference type="NCBI Taxonomy" id="2797258"/>
    <lineage>
        <taxon>Bacteria</taxon>
        <taxon>Bacillati</taxon>
        <taxon>Bacillota</taxon>
        <taxon>Bacilli</taxon>
        <taxon>Lactobacillales</taxon>
        <taxon>Lactobacillaceae</taxon>
        <taxon>Lactobacillus</taxon>
    </lineage>
</organism>
<evidence type="ECO:0000256" key="1">
    <source>
        <dbReference type="ARBA" id="ARBA00004651"/>
    </source>
</evidence>
<evidence type="ECO:0000256" key="4">
    <source>
        <dbReference type="ARBA" id="ARBA00022692"/>
    </source>
</evidence>
<feature type="transmembrane region" description="Helical" evidence="7">
    <location>
        <begin position="12"/>
        <end position="32"/>
    </location>
</feature>
<evidence type="ECO:0000259" key="8">
    <source>
        <dbReference type="PROSITE" id="PS50850"/>
    </source>
</evidence>